<evidence type="ECO:0000256" key="1">
    <source>
        <dbReference type="ARBA" id="ARBA00001954"/>
    </source>
</evidence>
<dbReference type="PANTHER" id="PTHR10696:SF56">
    <property type="entry name" value="TAUD_TFDA-LIKE DOMAIN-CONTAINING PROTEIN"/>
    <property type="match status" value="1"/>
</dbReference>
<protein>
    <submittedName>
        <fullName evidence="5">Alpha-ketoglutarate-dependent taurine dioxygenase</fullName>
    </submittedName>
</protein>
<dbReference type="Proteomes" id="UP000248806">
    <property type="component" value="Unassembled WGS sequence"/>
</dbReference>
<comment type="cofactor">
    <cofactor evidence="1">
        <name>Fe(2+)</name>
        <dbReference type="ChEBI" id="CHEBI:29033"/>
    </cofactor>
</comment>
<dbReference type="PANTHER" id="PTHR10696">
    <property type="entry name" value="GAMMA-BUTYROBETAINE HYDROXYLASE-RELATED"/>
    <property type="match status" value="1"/>
</dbReference>
<proteinExistence type="predicted"/>
<dbReference type="InterPro" id="IPR003819">
    <property type="entry name" value="TauD/TfdA-like"/>
</dbReference>
<dbReference type="Gene3D" id="3.60.130.10">
    <property type="entry name" value="Clavaminate synthase-like"/>
    <property type="match status" value="1"/>
</dbReference>
<evidence type="ECO:0000256" key="3">
    <source>
        <dbReference type="ARBA" id="ARBA00023194"/>
    </source>
</evidence>
<dbReference type="OrthoDB" id="9769888at2"/>
<dbReference type="InterPro" id="IPR050411">
    <property type="entry name" value="AlphaKG_dependent_hydroxylases"/>
</dbReference>
<feature type="domain" description="TauD/TfdA-like" evidence="4">
    <location>
        <begin position="45"/>
        <end position="331"/>
    </location>
</feature>
<dbReference type="Pfam" id="PF02668">
    <property type="entry name" value="TauD"/>
    <property type="match status" value="1"/>
</dbReference>
<keyword evidence="6" id="KW-1185">Reference proteome</keyword>
<sequence length="351" mass="40280">MSTSPFKRPGAIKRQRVTVSLEKAVKERYFKEGQTLPLILEPAIEGLDLLEWGKTNKAYIEDQLLKHGGVLFRGFQINPENDFHRFISTLFEELLSYRDRATPRKEVGNGTYTSTEYPADQTIELHNENSYAYSWPSKIAFCCLIEPETGGETPIADSSKVYQRIPVEVRERFERKGVMYVRNFGDGVGLNWQSVFQTEDKAEMEEFCKRSHITVEWKDDHRLRTRQIRPATVVHPKTGARVWFNQSNAFHYTTLEKTIQEALLAEHSEMDLPKNVLFGDGTPISTADLEAIRAAYQQETIAFPWKRGDILLLDNILVAHGRAPFTGTRKVIVSMADAYSWDQVEHSPMTM</sequence>
<evidence type="ECO:0000259" key="4">
    <source>
        <dbReference type="Pfam" id="PF02668"/>
    </source>
</evidence>
<dbReference type="GO" id="GO:0051213">
    <property type="term" value="F:dioxygenase activity"/>
    <property type="evidence" value="ECO:0007669"/>
    <property type="project" value="UniProtKB-KW"/>
</dbReference>
<evidence type="ECO:0000313" key="6">
    <source>
        <dbReference type="Proteomes" id="UP000248806"/>
    </source>
</evidence>
<organism evidence="5 6">
    <name type="scientific">Thermosporothrix hazakensis</name>
    <dbReference type="NCBI Taxonomy" id="644383"/>
    <lineage>
        <taxon>Bacteria</taxon>
        <taxon>Bacillati</taxon>
        <taxon>Chloroflexota</taxon>
        <taxon>Ktedonobacteria</taxon>
        <taxon>Ktedonobacterales</taxon>
        <taxon>Thermosporotrichaceae</taxon>
        <taxon>Thermosporothrix</taxon>
    </lineage>
</organism>
<dbReference type="GO" id="GO:0017000">
    <property type="term" value="P:antibiotic biosynthetic process"/>
    <property type="evidence" value="ECO:0007669"/>
    <property type="project" value="UniProtKB-KW"/>
</dbReference>
<dbReference type="AlphaFoldDB" id="A0A326U722"/>
<dbReference type="InterPro" id="IPR042098">
    <property type="entry name" value="TauD-like_sf"/>
</dbReference>
<keyword evidence="5" id="KW-0223">Dioxygenase</keyword>
<keyword evidence="2" id="KW-0560">Oxidoreductase</keyword>
<evidence type="ECO:0000256" key="2">
    <source>
        <dbReference type="ARBA" id="ARBA00023002"/>
    </source>
</evidence>
<accession>A0A326U722</accession>
<evidence type="ECO:0000313" key="5">
    <source>
        <dbReference type="EMBL" id="PZW28421.1"/>
    </source>
</evidence>
<reference evidence="5 6" key="1">
    <citation type="submission" date="2018-06" db="EMBL/GenBank/DDBJ databases">
        <title>Genomic Encyclopedia of Archaeal and Bacterial Type Strains, Phase II (KMG-II): from individual species to whole genera.</title>
        <authorList>
            <person name="Goeker M."/>
        </authorList>
    </citation>
    <scope>NUCLEOTIDE SEQUENCE [LARGE SCALE GENOMIC DNA]</scope>
    <source>
        <strain evidence="5 6">ATCC BAA-1881</strain>
    </source>
</reference>
<gene>
    <name evidence="5" type="ORF">EI42_03175</name>
</gene>
<comment type="caution">
    <text evidence="5">The sequence shown here is derived from an EMBL/GenBank/DDBJ whole genome shotgun (WGS) entry which is preliminary data.</text>
</comment>
<dbReference type="EMBL" id="QKUF01000010">
    <property type="protein sequence ID" value="PZW28421.1"/>
    <property type="molecule type" value="Genomic_DNA"/>
</dbReference>
<keyword evidence="3" id="KW-0045">Antibiotic biosynthesis</keyword>
<dbReference type="RefSeq" id="WP_111323561.1">
    <property type="nucleotide sequence ID" value="NZ_BIFX01000001.1"/>
</dbReference>
<name>A0A326U722_THEHA</name>
<dbReference type="SUPFAM" id="SSF51197">
    <property type="entry name" value="Clavaminate synthase-like"/>
    <property type="match status" value="1"/>
</dbReference>